<dbReference type="STRING" id="101127.A0A1X2GFC9"/>
<dbReference type="InterPro" id="IPR019775">
    <property type="entry name" value="WD40_repeat_CS"/>
</dbReference>
<evidence type="ECO:0000256" key="2">
    <source>
        <dbReference type="ARBA" id="ARBA00022574"/>
    </source>
</evidence>
<evidence type="ECO:0000256" key="7">
    <source>
        <dbReference type="SAM" id="MobiDB-lite"/>
    </source>
</evidence>
<name>A0A1X2GFC9_9FUNG</name>
<comment type="caution">
    <text evidence="8">The sequence shown here is derived from an EMBL/GenBank/DDBJ whole genome shotgun (WGS) entry which is preliminary data.</text>
</comment>
<keyword evidence="2 6" id="KW-0853">WD repeat</keyword>
<feature type="compositionally biased region" description="Acidic residues" evidence="7">
    <location>
        <begin position="344"/>
        <end position="356"/>
    </location>
</feature>
<evidence type="ECO:0000256" key="3">
    <source>
        <dbReference type="ARBA" id="ARBA00022737"/>
    </source>
</evidence>
<accession>A0A1X2GFC9</accession>
<evidence type="ECO:0000313" key="9">
    <source>
        <dbReference type="Proteomes" id="UP000242146"/>
    </source>
</evidence>
<feature type="compositionally biased region" description="Acidic residues" evidence="7">
    <location>
        <begin position="303"/>
        <end position="315"/>
    </location>
</feature>
<evidence type="ECO:0000256" key="5">
    <source>
        <dbReference type="ARBA" id="ARBA00039514"/>
    </source>
</evidence>
<dbReference type="InterPro" id="IPR001680">
    <property type="entry name" value="WD40_rpt"/>
</dbReference>
<dbReference type="Proteomes" id="UP000242146">
    <property type="component" value="Unassembled WGS sequence"/>
</dbReference>
<dbReference type="InterPro" id="IPR015943">
    <property type="entry name" value="WD40/YVTN_repeat-like_dom_sf"/>
</dbReference>
<feature type="compositionally biased region" description="Polar residues" evidence="7">
    <location>
        <begin position="326"/>
        <end position="343"/>
    </location>
</feature>
<dbReference type="Pfam" id="PF24796">
    <property type="entry name" value="WDR55"/>
    <property type="match status" value="1"/>
</dbReference>
<dbReference type="SMART" id="SM00320">
    <property type="entry name" value="WD40"/>
    <property type="match status" value="7"/>
</dbReference>
<dbReference type="InterPro" id="IPR036322">
    <property type="entry name" value="WD40_repeat_dom_sf"/>
</dbReference>
<dbReference type="EMBL" id="MCGT01000018">
    <property type="protein sequence ID" value="ORX52438.1"/>
    <property type="molecule type" value="Genomic_DNA"/>
</dbReference>
<keyword evidence="9" id="KW-1185">Reference proteome</keyword>
<dbReference type="InterPro" id="IPR050505">
    <property type="entry name" value="WDR55/POC1"/>
</dbReference>
<feature type="region of interest" description="Disordered" evidence="7">
    <location>
        <begin position="303"/>
        <end position="389"/>
    </location>
</feature>
<evidence type="ECO:0000256" key="4">
    <source>
        <dbReference type="ARBA" id="ARBA00039238"/>
    </source>
</evidence>
<gene>
    <name evidence="8" type="ORF">DM01DRAFT_1323612</name>
</gene>
<dbReference type="PANTHER" id="PTHR44019:SF20">
    <property type="entry name" value="WD REPEAT-CONTAINING PROTEIN 55"/>
    <property type="match status" value="1"/>
</dbReference>
<dbReference type="PROSITE" id="PS00678">
    <property type="entry name" value="WD_REPEATS_1"/>
    <property type="match status" value="1"/>
</dbReference>
<feature type="repeat" description="WD" evidence="6">
    <location>
        <begin position="136"/>
        <end position="177"/>
    </location>
</feature>
<comment type="similarity">
    <text evidence="1">Belongs to the WD repeat WDR55 family.</text>
</comment>
<evidence type="ECO:0000313" key="8">
    <source>
        <dbReference type="EMBL" id="ORX52438.1"/>
    </source>
</evidence>
<evidence type="ECO:0000256" key="1">
    <source>
        <dbReference type="ARBA" id="ARBA00007625"/>
    </source>
</evidence>
<dbReference type="PROSITE" id="PS50082">
    <property type="entry name" value="WD_REPEATS_2"/>
    <property type="match status" value="2"/>
</dbReference>
<evidence type="ECO:0000256" key="6">
    <source>
        <dbReference type="PROSITE-ProRule" id="PRU00221"/>
    </source>
</evidence>
<feature type="compositionally biased region" description="Basic residues" evidence="7">
    <location>
        <begin position="360"/>
        <end position="380"/>
    </location>
</feature>
<feature type="repeat" description="WD" evidence="6">
    <location>
        <begin position="264"/>
        <end position="298"/>
    </location>
</feature>
<dbReference type="SUPFAM" id="SSF50978">
    <property type="entry name" value="WD40 repeat-like"/>
    <property type="match status" value="1"/>
</dbReference>
<protein>
    <recommendedName>
        <fullName evidence="4">WD repeat-containing protein JIP5</fullName>
    </recommendedName>
    <alternativeName>
        <fullName evidence="5">WD repeat-containing protein jip5</fullName>
    </alternativeName>
</protein>
<reference evidence="8 9" key="1">
    <citation type="submission" date="2016-07" db="EMBL/GenBank/DDBJ databases">
        <title>Pervasive Adenine N6-methylation of Active Genes in Fungi.</title>
        <authorList>
            <consortium name="DOE Joint Genome Institute"/>
            <person name="Mondo S.J."/>
            <person name="Dannebaum R.O."/>
            <person name="Kuo R.C."/>
            <person name="Labutti K."/>
            <person name="Haridas S."/>
            <person name="Kuo A."/>
            <person name="Salamov A."/>
            <person name="Ahrendt S.R."/>
            <person name="Lipzen A."/>
            <person name="Sullivan W."/>
            <person name="Andreopoulos W.B."/>
            <person name="Clum A."/>
            <person name="Lindquist E."/>
            <person name="Daum C."/>
            <person name="Ramamoorthy G.K."/>
            <person name="Gryganskyi A."/>
            <person name="Culley D."/>
            <person name="Magnuson J.K."/>
            <person name="James T.Y."/>
            <person name="O'Malley M.A."/>
            <person name="Stajich J.E."/>
            <person name="Spatafora J.W."/>
            <person name="Visel A."/>
            <person name="Grigoriev I.V."/>
        </authorList>
    </citation>
    <scope>NUCLEOTIDE SEQUENCE [LARGE SCALE GENOMIC DNA]</scope>
    <source>
        <strain evidence="8 9">NRRL 3301</strain>
    </source>
</reference>
<sequence length="389" mass="43811">MTTRPNLAPINTENTVFDFDLHPSQDLVISGLITGRLQCHRYGDAHELLWDNKPFKKSCRGVMFNPDGSKFYSISKDRSIVCMDTQTAKVVDLRENTHEQPLNALLCLNENLLATGDDQGLIKLWDTRKKDAIMTWKEHEDFIAQMVFNEDKNTLVVAGGDGYLSTWQLRKQEVSAMSDHMEDELLSVVLVKNNEKAVVGSQEGVLSIWDWGDWGDYRDRIIGHPESIGAIAKLDEDTICTGSSDGMIRLVSILPNGFHGILGDHGEDMPIEQIKLAHDKRYIVSSGHDESLRFWNVEHLYQEEEEKDEDAEQDASNDSPALDAVDSSSQSVQNDTPAVPTTNADDDWEDDSDDSDVADKKKRKKNKKQKNMPPPKKKNTKASTFFADL</sequence>
<dbReference type="Gene3D" id="2.130.10.10">
    <property type="entry name" value="YVTN repeat-like/Quinoprotein amine dehydrogenase"/>
    <property type="match status" value="2"/>
</dbReference>
<keyword evidence="3" id="KW-0677">Repeat</keyword>
<dbReference type="PANTHER" id="PTHR44019">
    <property type="entry name" value="WD REPEAT-CONTAINING PROTEIN 55"/>
    <property type="match status" value="1"/>
</dbReference>
<proteinExistence type="inferred from homology"/>
<dbReference type="OrthoDB" id="2288928at2759"/>
<organism evidence="8 9">
    <name type="scientific">Hesseltinella vesiculosa</name>
    <dbReference type="NCBI Taxonomy" id="101127"/>
    <lineage>
        <taxon>Eukaryota</taxon>
        <taxon>Fungi</taxon>
        <taxon>Fungi incertae sedis</taxon>
        <taxon>Mucoromycota</taxon>
        <taxon>Mucoromycotina</taxon>
        <taxon>Mucoromycetes</taxon>
        <taxon>Mucorales</taxon>
        <taxon>Cunninghamellaceae</taxon>
        <taxon>Hesseltinella</taxon>
    </lineage>
</organism>
<dbReference type="AlphaFoldDB" id="A0A1X2GFC9"/>